<gene>
    <name evidence="1" type="ordered locus">Mnod_3610</name>
</gene>
<dbReference type="HOGENOM" id="CLU_3185709_0_0_5"/>
<dbReference type="STRING" id="460265.Mnod_3610"/>
<dbReference type="KEGG" id="mno:Mnod_3610"/>
<accession>B8IQ19</accession>
<keyword evidence="2" id="KW-1185">Reference proteome</keyword>
<sequence length="46" mass="5312">MRRARGRISRRSSWARTITAPKLRARDPGLRPEDVLISLVEVKPEN</sequence>
<name>B8IQ19_METNO</name>
<protein>
    <submittedName>
        <fullName evidence="1">Uncharacterized protein</fullName>
    </submittedName>
</protein>
<organism evidence="1 2">
    <name type="scientific">Methylobacterium nodulans (strain LMG 21967 / CNCM I-2342 / ORS 2060)</name>
    <dbReference type="NCBI Taxonomy" id="460265"/>
    <lineage>
        <taxon>Bacteria</taxon>
        <taxon>Pseudomonadati</taxon>
        <taxon>Pseudomonadota</taxon>
        <taxon>Alphaproteobacteria</taxon>
        <taxon>Hyphomicrobiales</taxon>
        <taxon>Methylobacteriaceae</taxon>
        <taxon>Methylobacterium</taxon>
    </lineage>
</organism>
<dbReference type="AlphaFoldDB" id="B8IQ19"/>
<dbReference type="EMBL" id="CP001349">
    <property type="protein sequence ID" value="ACL58519.1"/>
    <property type="molecule type" value="Genomic_DNA"/>
</dbReference>
<evidence type="ECO:0000313" key="2">
    <source>
        <dbReference type="Proteomes" id="UP000008207"/>
    </source>
</evidence>
<reference evidence="1 2" key="1">
    <citation type="submission" date="2009-01" db="EMBL/GenBank/DDBJ databases">
        <title>Complete sequence of chromosome of Methylobacterium nodulans ORS 2060.</title>
        <authorList>
            <consortium name="US DOE Joint Genome Institute"/>
            <person name="Lucas S."/>
            <person name="Copeland A."/>
            <person name="Lapidus A."/>
            <person name="Glavina del Rio T."/>
            <person name="Dalin E."/>
            <person name="Tice H."/>
            <person name="Bruce D."/>
            <person name="Goodwin L."/>
            <person name="Pitluck S."/>
            <person name="Sims D."/>
            <person name="Brettin T."/>
            <person name="Detter J.C."/>
            <person name="Han C."/>
            <person name="Larimer F."/>
            <person name="Land M."/>
            <person name="Hauser L."/>
            <person name="Kyrpides N."/>
            <person name="Ivanova N."/>
            <person name="Marx C.J."/>
            <person name="Richardson P."/>
        </authorList>
    </citation>
    <scope>NUCLEOTIDE SEQUENCE [LARGE SCALE GENOMIC DNA]</scope>
    <source>
        <strain evidence="2">LMG 21967 / CNCM I-2342 / ORS 2060</strain>
    </source>
</reference>
<dbReference type="Proteomes" id="UP000008207">
    <property type="component" value="Chromosome"/>
</dbReference>
<evidence type="ECO:0000313" key="1">
    <source>
        <dbReference type="EMBL" id="ACL58519.1"/>
    </source>
</evidence>
<proteinExistence type="predicted"/>